<evidence type="ECO:0000313" key="3">
    <source>
        <dbReference type="Proteomes" id="UP000178943"/>
    </source>
</evidence>
<dbReference type="AlphaFoldDB" id="A0A1F5VKX5"/>
<evidence type="ECO:0000313" key="2">
    <source>
        <dbReference type="EMBL" id="OGF64010.1"/>
    </source>
</evidence>
<dbReference type="Pfam" id="PF02601">
    <property type="entry name" value="Exonuc_VII_L"/>
    <property type="match status" value="1"/>
</dbReference>
<dbReference type="InterPro" id="IPR020579">
    <property type="entry name" value="Exonuc_VII_lsu_C"/>
</dbReference>
<accession>A0A1F5VKX5</accession>
<sequence>MVQKRKAQFQNAMTSAINSMGQYISSKNKVLQVINAKLSALNPFDILKRGYSICYDREKKVIYKDAGVLRAEQEVYVKLYKGSFKSLIREVEHEE</sequence>
<protein>
    <recommendedName>
        <fullName evidence="1">Exonuclease VII large subunit C-terminal domain-containing protein</fullName>
    </recommendedName>
</protein>
<dbReference type="Proteomes" id="UP000178943">
    <property type="component" value="Unassembled WGS sequence"/>
</dbReference>
<proteinExistence type="predicted"/>
<feature type="domain" description="Exonuclease VII large subunit C-terminal" evidence="1">
    <location>
        <begin position="3"/>
        <end position="85"/>
    </location>
</feature>
<organism evidence="2 3">
    <name type="scientific">Candidatus Fischerbacteria bacterium RBG_13_37_8</name>
    <dbReference type="NCBI Taxonomy" id="1817863"/>
    <lineage>
        <taxon>Bacteria</taxon>
        <taxon>Candidatus Fischeribacteriota</taxon>
    </lineage>
</organism>
<dbReference type="GO" id="GO:0008855">
    <property type="term" value="F:exodeoxyribonuclease VII activity"/>
    <property type="evidence" value="ECO:0007669"/>
    <property type="project" value="InterPro"/>
</dbReference>
<evidence type="ECO:0000259" key="1">
    <source>
        <dbReference type="Pfam" id="PF02601"/>
    </source>
</evidence>
<reference evidence="2 3" key="1">
    <citation type="journal article" date="2016" name="Nat. Commun.">
        <title>Thousands of microbial genomes shed light on interconnected biogeochemical processes in an aquifer system.</title>
        <authorList>
            <person name="Anantharaman K."/>
            <person name="Brown C.T."/>
            <person name="Hug L.A."/>
            <person name="Sharon I."/>
            <person name="Castelle C.J."/>
            <person name="Probst A.J."/>
            <person name="Thomas B.C."/>
            <person name="Singh A."/>
            <person name="Wilkins M.J."/>
            <person name="Karaoz U."/>
            <person name="Brodie E.L."/>
            <person name="Williams K.H."/>
            <person name="Hubbard S.S."/>
            <person name="Banfield J.F."/>
        </authorList>
    </citation>
    <scope>NUCLEOTIDE SEQUENCE [LARGE SCALE GENOMIC DNA]</scope>
</reference>
<dbReference type="EMBL" id="MFGW01000142">
    <property type="protein sequence ID" value="OGF64010.1"/>
    <property type="molecule type" value="Genomic_DNA"/>
</dbReference>
<comment type="caution">
    <text evidence="2">The sequence shown here is derived from an EMBL/GenBank/DDBJ whole genome shotgun (WGS) entry which is preliminary data.</text>
</comment>
<gene>
    <name evidence="2" type="ORF">A2Y62_22325</name>
</gene>
<name>A0A1F5VKX5_9BACT</name>